<sequence>MLAPLPLVAKTHQLPSSSAMIMGSGTLLSITGLVKPTGPPVAEPFPGAGSAGVGEQAEPAAPTMIIAVISCRRVVVGTRGDLLVEWLGQRNPEDGVRHR</sequence>
<dbReference type="EMBL" id="BAAAYX010000020">
    <property type="protein sequence ID" value="GAA3715285.1"/>
    <property type="molecule type" value="Genomic_DNA"/>
</dbReference>
<reference evidence="2" key="1">
    <citation type="journal article" date="2019" name="Int. J. Syst. Evol. Microbiol.">
        <title>The Global Catalogue of Microorganisms (GCM) 10K type strain sequencing project: providing services to taxonomists for standard genome sequencing and annotation.</title>
        <authorList>
            <consortium name="The Broad Institute Genomics Platform"/>
            <consortium name="The Broad Institute Genome Sequencing Center for Infectious Disease"/>
            <person name="Wu L."/>
            <person name="Ma J."/>
        </authorList>
    </citation>
    <scope>NUCLEOTIDE SEQUENCE [LARGE SCALE GENOMIC DNA]</scope>
    <source>
        <strain evidence="2">JCM 16548</strain>
    </source>
</reference>
<name>A0ABP7E8F4_9ACTN</name>
<proteinExistence type="predicted"/>
<gene>
    <name evidence="1" type="ORF">GCM10022204_38430</name>
</gene>
<keyword evidence="2" id="KW-1185">Reference proteome</keyword>
<evidence type="ECO:0000313" key="1">
    <source>
        <dbReference type="EMBL" id="GAA3715285.1"/>
    </source>
</evidence>
<protein>
    <recommendedName>
        <fullName evidence="3">Secreted protein</fullName>
    </recommendedName>
</protein>
<accession>A0ABP7E8F4</accession>
<dbReference type="Proteomes" id="UP001500051">
    <property type="component" value="Unassembled WGS sequence"/>
</dbReference>
<comment type="caution">
    <text evidence="1">The sequence shown here is derived from an EMBL/GenBank/DDBJ whole genome shotgun (WGS) entry which is preliminary data.</text>
</comment>
<evidence type="ECO:0000313" key="2">
    <source>
        <dbReference type="Proteomes" id="UP001500051"/>
    </source>
</evidence>
<evidence type="ECO:0008006" key="3">
    <source>
        <dbReference type="Google" id="ProtNLM"/>
    </source>
</evidence>
<organism evidence="1 2">
    <name type="scientific">Microlunatus aurantiacus</name>
    <dbReference type="NCBI Taxonomy" id="446786"/>
    <lineage>
        <taxon>Bacteria</taxon>
        <taxon>Bacillati</taxon>
        <taxon>Actinomycetota</taxon>
        <taxon>Actinomycetes</taxon>
        <taxon>Propionibacteriales</taxon>
        <taxon>Propionibacteriaceae</taxon>
        <taxon>Microlunatus</taxon>
    </lineage>
</organism>